<evidence type="ECO:0000256" key="1">
    <source>
        <dbReference type="SAM" id="MobiDB-lite"/>
    </source>
</evidence>
<dbReference type="Proteomes" id="UP000037751">
    <property type="component" value="Unassembled WGS sequence"/>
</dbReference>
<feature type="compositionally biased region" description="Polar residues" evidence="1">
    <location>
        <begin position="145"/>
        <end position="154"/>
    </location>
</feature>
<comment type="caution">
    <text evidence="2">The sequence shown here is derived from an EMBL/GenBank/DDBJ whole genome shotgun (WGS) entry which is preliminary data.</text>
</comment>
<evidence type="ECO:0000313" key="2">
    <source>
        <dbReference type="EMBL" id="KOS15616.1"/>
    </source>
</evidence>
<accession>A0A0M8MMR5</accession>
<dbReference type="OrthoDB" id="3357439at2759"/>
<feature type="compositionally biased region" description="Low complexity" evidence="1">
    <location>
        <begin position="266"/>
        <end position="277"/>
    </location>
</feature>
<sequence>MPPTPSASAPAGEHTASPMPKRRKSRGPTHSDTGFNNPLDLRTPMWQTIVAFRTSFGKGFNRVLDSTFSLASARKAVADKYHLAAGTPISLSYQAGDGMRIDLDDSEDIRAFQVFASREPSVTVHVDFPESSIGTSAGSASTPSQEPAATPSKTSRGRRGKSKGTSTSATPSVPPVTAEPMPEPSSETAAAPTSHVADSSVAEVARLTDPNEPPAAAPSVASTPKSSRKRKAKETPAEQSTVAAVHEEPAQLNAAHDEDEDDEDIPLSQSAPPSSQSMPPPSQDTDKPKRHRRTKAEMEAFRAEQAAKKLEKEQAKQGHQPVPAAADDDVPDTTNAGDETTIVHDVRTDEHASAAAAAVQVLMAEGSVAMQQRLNDLKAKKQRKNATEREEQKLLVSLVGKDGAASQEASTREYSR</sequence>
<feature type="compositionally biased region" description="Low complexity" evidence="1">
    <location>
        <begin position="131"/>
        <end position="144"/>
    </location>
</feature>
<dbReference type="STRING" id="77020.A0A0M8MMR5"/>
<evidence type="ECO:0000313" key="3">
    <source>
        <dbReference type="Proteomes" id="UP000037751"/>
    </source>
</evidence>
<dbReference type="EMBL" id="LGAV01000002">
    <property type="protein sequence ID" value="KOS15616.1"/>
    <property type="molecule type" value="Genomic_DNA"/>
</dbReference>
<gene>
    <name evidence="2" type="ORF">Malapachy_2407</name>
</gene>
<feature type="compositionally biased region" description="Basic and acidic residues" evidence="1">
    <location>
        <begin position="295"/>
        <end position="316"/>
    </location>
</feature>
<feature type="region of interest" description="Disordered" evidence="1">
    <location>
        <begin position="129"/>
        <end position="337"/>
    </location>
</feature>
<dbReference type="VEuPathDB" id="FungiDB:Malapachy_2407"/>
<organism evidence="2 3">
    <name type="scientific">Malassezia pachydermatis</name>
    <dbReference type="NCBI Taxonomy" id="77020"/>
    <lineage>
        <taxon>Eukaryota</taxon>
        <taxon>Fungi</taxon>
        <taxon>Dikarya</taxon>
        <taxon>Basidiomycota</taxon>
        <taxon>Ustilaginomycotina</taxon>
        <taxon>Malasseziomycetes</taxon>
        <taxon>Malasseziales</taxon>
        <taxon>Malasseziaceae</taxon>
        <taxon>Malassezia</taxon>
    </lineage>
</organism>
<proteinExistence type="predicted"/>
<feature type="region of interest" description="Disordered" evidence="1">
    <location>
        <begin position="1"/>
        <end position="39"/>
    </location>
</feature>
<reference evidence="2 3" key="1">
    <citation type="submission" date="2015-07" db="EMBL/GenBank/DDBJ databases">
        <title>Draft Genome Sequence of Malassezia furfur CBS1878 and Malassezia pachydermatis CBS1879.</title>
        <authorList>
            <person name="Triana S."/>
            <person name="Ohm R."/>
            <person name="Gonzalez A."/>
            <person name="DeCock H."/>
            <person name="Restrepo S."/>
            <person name="Celis A."/>
        </authorList>
    </citation>
    <scope>NUCLEOTIDE SEQUENCE [LARGE SCALE GENOMIC DNA]</scope>
    <source>
        <strain evidence="2 3">CBS 1879</strain>
    </source>
</reference>
<name>A0A0M8MMR5_9BASI</name>
<feature type="compositionally biased region" description="Basic and acidic residues" evidence="1">
    <location>
        <begin position="379"/>
        <end position="393"/>
    </location>
</feature>
<dbReference type="RefSeq" id="XP_017993248.1">
    <property type="nucleotide sequence ID" value="XM_018136897.1"/>
</dbReference>
<feature type="region of interest" description="Disordered" evidence="1">
    <location>
        <begin position="379"/>
        <end position="416"/>
    </location>
</feature>
<keyword evidence="3" id="KW-1185">Reference proteome</keyword>
<dbReference type="AlphaFoldDB" id="A0A0M8MMR5"/>
<dbReference type="GeneID" id="28728772"/>
<protein>
    <submittedName>
        <fullName evidence="2">Uncharacterized protein</fullName>
    </submittedName>
</protein>